<reference evidence="2" key="1">
    <citation type="submission" date="2022-08" db="EMBL/GenBank/DDBJ databases">
        <authorList>
            <person name="Kallberg Y."/>
            <person name="Tangrot J."/>
            <person name="Rosling A."/>
        </authorList>
    </citation>
    <scope>NUCLEOTIDE SEQUENCE</scope>
    <source>
        <strain evidence="2">Wild A</strain>
    </source>
</reference>
<feature type="region of interest" description="Disordered" evidence="1">
    <location>
        <begin position="1"/>
        <end position="34"/>
    </location>
</feature>
<keyword evidence="3" id="KW-1185">Reference proteome</keyword>
<proteinExistence type="predicted"/>
<protein>
    <submittedName>
        <fullName evidence="2">6233_t:CDS:1</fullName>
    </submittedName>
</protein>
<evidence type="ECO:0000256" key="1">
    <source>
        <dbReference type="SAM" id="MobiDB-lite"/>
    </source>
</evidence>
<dbReference type="Proteomes" id="UP001153678">
    <property type="component" value="Unassembled WGS sequence"/>
</dbReference>
<evidence type="ECO:0000313" key="2">
    <source>
        <dbReference type="EMBL" id="CAI2192924.1"/>
    </source>
</evidence>
<organism evidence="2 3">
    <name type="scientific">Funneliformis geosporum</name>
    <dbReference type="NCBI Taxonomy" id="1117311"/>
    <lineage>
        <taxon>Eukaryota</taxon>
        <taxon>Fungi</taxon>
        <taxon>Fungi incertae sedis</taxon>
        <taxon>Mucoromycota</taxon>
        <taxon>Glomeromycotina</taxon>
        <taxon>Glomeromycetes</taxon>
        <taxon>Glomerales</taxon>
        <taxon>Glomeraceae</taxon>
        <taxon>Funneliformis</taxon>
    </lineage>
</organism>
<feature type="compositionally biased region" description="Polar residues" evidence="1">
    <location>
        <begin position="8"/>
        <end position="28"/>
    </location>
</feature>
<gene>
    <name evidence="2" type="ORF">FWILDA_LOCUS15820</name>
</gene>
<sequence length="102" mass="11061">INVRDSSKTQIKSDVNTTLNEESPTATLESGPRYCSPKCQTENRTKGHSSVCKAAHAGQLSNVESGSEGSVTINQYYRPYGCGTFTSWGYGKSFNELGVVFN</sequence>
<dbReference type="AlphaFoldDB" id="A0A9W4T3A3"/>
<name>A0A9W4T3A3_9GLOM</name>
<evidence type="ECO:0000313" key="3">
    <source>
        <dbReference type="Proteomes" id="UP001153678"/>
    </source>
</evidence>
<comment type="caution">
    <text evidence="2">The sequence shown here is derived from an EMBL/GenBank/DDBJ whole genome shotgun (WGS) entry which is preliminary data.</text>
</comment>
<dbReference type="EMBL" id="CAMKVN010008879">
    <property type="protein sequence ID" value="CAI2192924.1"/>
    <property type="molecule type" value="Genomic_DNA"/>
</dbReference>
<feature type="non-terminal residue" evidence="2">
    <location>
        <position position="102"/>
    </location>
</feature>
<accession>A0A9W4T3A3</accession>